<evidence type="ECO:0000313" key="2">
    <source>
        <dbReference type="Proteomes" id="UP000177878"/>
    </source>
</evidence>
<accession>A0A1F5RZT6</accession>
<gene>
    <name evidence="1" type="ORF">A3I35_01405</name>
</gene>
<dbReference type="EMBL" id="MFFV01000024">
    <property type="protein sequence ID" value="OGF19967.1"/>
    <property type="molecule type" value="Genomic_DNA"/>
</dbReference>
<reference evidence="1 2" key="1">
    <citation type="journal article" date="2016" name="Nat. Commun.">
        <title>Thousands of microbial genomes shed light on interconnected biogeochemical processes in an aquifer system.</title>
        <authorList>
            <person name="Anantharaman K."/>
            <person name="Brown C.T."/>
            <person name="Hug L.A."/>
            <person name="Sharon I."/>
            <person name="Castelle C.J."/>
            <person name="Probst A.J."/>
            <person name="Thomas B.C."/>
            <person name="Singh A."/>
            <person name="Wilkins M.J."/>
            <person name="Karaoz U."/>
            <person name="Brodie E.L."/>
            <person name="Williams K.H."/>
            <person name="Hubbard S.S."/>
            <person name="Banfield J.F."/>
        </authorList>
    </citation>
    <scope>NUCLEOTIDE SEQUENCE [LARGE SCALE GENOMIC DNA]</scope>
</reference>
<evidence type="ECO:0000313" key="1">
    <source>
        <dbReference type="EMBL" id="OGF19967.1"/>
    </source>
</evidence>
<name>A0A1F5RZT6_9BACT</name>
<sequence>MANHKPIKTAAAINPHTFRRGFTPAPKFLVSGRIPAVELPGVLEGVGIKLNAIPFIKVIRRLNARGQI</sequence>
<dbReference type="Proteomes" id="UP000177878">
    <property type="component" value="Unassembled WGS sequence"/>
</dbReference>
<proteinExistence type="predicted"/>
<protein>
    <submittedName>
        <fullName evidence="1">Uncharacterized protein</fullName>
    </submittedName>
</protein>
<dbReference type="STRING" id="1797988.A3I35_01405"/>
<comment type="caution">
    <text evidence="1">The sequence shown here is derived from an EMBL/GenBank/DDBJ whole genome shotgun (WGS) entry which is preliminary data.</text>
</comment>
<organism evidence="1 2">
    <name type="scientific">Candidatus Falkowbacteria bacterium RIFCSPLOWO2_02_FULL_45_15</name>
    <dbReference type="NCBI Taxonomy" id="1797988"/>
    <lineage>
        <taxon>Bacteria</taxon>
        <taxon>Candidatus Falkowiibacteriota</taxon>
    </lineage>
</organism>
<dbReference type="AlphaFoldDB" id="A0A1F5RZT6"/>